<reference evidence="2 3" key="1">
    <citation type="submission" date="2016-05" db="EMBL/GenBank/DDBJ databases">
        <title>A degradative enzymes factory behind the ericoid mycorrhizal symbiosis.</title>
        <authorList>
            <consortium name="DOE Joint Genome Institute"/>
            <person name="Martino E."/>
            <person name="Morin E."/>
            <person name="Grelet G."/>
            <person name="Kuo A."/>
            <person name="Kohler A."/>
            <person name="Daghino S."/>
            <person name="Barry K."/>
            <person name="Choi C."/>
            <person name="Cichocki N."/>
            <person name="Clum A."/>
            <person name="Copeland A."/>
            <person name="Hainaut M."/>
            <person name="Haridas S."/>
            <person name="Labutti K."/>
            <person name="Lindquist E."/>
            <person name="Lipzen A."/>
            <person name="Khouja H.-R."/>
            <person name="Murat C."/>
            <person name="Ohm R."/>
            <person name="Olson A."/>
            <person name="Spatafora J."/>
            <person name="Veneault-Fourrey C."/>
            <person name="Henrissat B."/>
            <person name="Grigoriev I."/>
            <person name="Martin F."/>
            <person name="Perotto S."/>
        </authorList>
    </citation>
    <scope>NUCLEOTIDE SEQUENCE [LARGE SCALE GENOMIC DNA]</scope>
    <source>
        <strain evidence="2 3">UAMH 7357</strain>
    </source>
</reference>
<dbReference type="PROSITE" id="PS50011">
    <property type="entry name" value="PROTEIN_KINASE_DOM"/>
    <property type="match status" value="1"/>
</dbReference>
<dbReference type="EMBL" id="KZ613484">
    <property type="protein sequence ID" value="PMD20549.1"/>
    <property type="molecule type" value="Genomic_DNA"/>
</dbReference>
<dbReference type="InterPro" id="IPR011009">
    <property type="entry name" value="Kinase-like_dom_sf"/>
</dbReference>
<organism evidence="2 3">
    <name type="scientific">Hyaloscypha hepaticicola</name>
    <dbReference type="NCBI Taxonomy" id="2082293"/>
    <lineage>
        <taxon>Eukaryota</taxon>
        <taxon>Fungi</taxon>
        <taxon>Dikarya</taxon>
        <taxon>Ascomycota</taxon>
        <taxon>Pezizomycotina</taxon>
        <taxon>Leotiomycetes</taxon>
        <taxon>Helotiales</taxon>
        <taxon>Hyaloscyphaceae</taxon>
        <taxon>Hyaloscypha</taxon>
    </lineage>
</organism>
<dbReference type="InterPro" id="IPR053083">
    <property type="entry name" value="TF_kinase-domain_protein"/>
</dbReference>
<dbReference type="PANTHER" id="PTHR44305">
    <property type="entry name" value="SI:DKEY-192D15.2-RELATED"/>
    <property type="match status" value="1"/>
</dbReference>
<evidence type="ECO:0000313" key="2">
    <source>
        <dbReference type="EMBL" id="PMD20549.1"/>
    </source>
</evidence>
<dbReference type="Proteomes" id="UP000235672">
    <property type="component" value="Unassembled WGS sequence"/>
</dbReference>
<dbReference type="GO" id="GO:0004672">
    <property type="term" value="F:protein kinase activity"/>
    <property type="evidence" value="ECO:0007669"/>
    <property type="project" value="InterPro"/>
</dbReference>
<dbReference type="GO" id="GO:0005524">
    <property type="term" value="F:ATP binding"/>
    <property type="evidence" value="ECO:0007669"/>
    <property type="project" value="InterPro"/>
</dbReference>
<evidence type="ECO:0000313" key="3">
    <source>
        <dbReference type="Proteomes" id="UP000235672"/>
    </source>
</evidence>
<dbReference type="STRING" id="1745343.A0A2J6Q2Q2"/>
<feature type="domain" description="Protein kinase" evidence="1">
    <location>
        <begin position="51"/>
        <end position="335"/>
    </location>
</feature>
<dbReference type="AlphaFoldDB" id="A0A2J6Q2Q2"/>
<protein>
    <recommendedName>
        <fullName evidence="1">Protein kinase domain-containing protein</fullName>
    </recommendedName>
</protein>
<gene>
    <name evidence="2" type="ORF">NA56DRAFT_169279</name>
</gene>
<dbReference type="Gene3D" id="1.10.510.10">
    <property type="entry name" value="Transferase(Phosphotransferase) domain 1"/>
    <property type="match status" value="1"/>
</dbReference>
<dbReference type="SUPFAM" id="SSF56112">
    <property type="entry name" value="Protein kinase-like (PK-like)"/>
    <property type="match status" value="1"/>
</dbReference>
<proteinExistence type="predicted"/>
<sequence>MAANSPPGRTPYGIDSGADSPYRGVWKMSRRQQEEWLRRSKTWDGLDPSIWKAKKIIGMGANGLAGLWEYQGADPNMPKRMVIKQGRDDDGMGWESRFLKALAITESNHFVKLYKANHHVGGSGTSRKFDPIPCHRNGNWYDPCLEVNHLYLEFCENSDLQAYNEKWRDARKVDMYPPEEFIWRIFGCLAKAILVLEKGSEDLDIPNPNWFYPNGIAHLYIKEPNILVGEPDAMEHSRFNICKLADFGLALPVPEARYVRGIHWKLASQWRATEGYLPPEQRYPEHPNRLISHQTNVWAVDATMHHLLSGRHVEHLKFDYRLTHPITSVETTLIV</sequence>
<evidence type="ECO:0000259" key="1">
    <source>
        <dbReference type="PROSITE" id="PS50011"/>
    </source>
</evidence>
<dbReference type="PANTHER" id="PTHR44305:SF2">
    <property type="entry name" value="SI:DKEY-192D15.2"/>
    <property type="match status" value="1"/>
</dbReference>
<accession>A0A2J6Q2Q2</accession>
<name>A0A2J6Q2Q2_9HELO</name>
<keyword evidence="3" id="KW-1185">Reference proteome</keyword>
<dbReference type="OrthoDB" id="310217at2759"/>
<dbReference type="InterPro" id="IPR000719">
    <property type="entry name" value="Prot_kinase_dom"/>
</dbReference>